<evidence type="ECO:0000313" key="3">
    <source>
        <dbReference type="EMBL" id="RKN82282.1"/>
    </source>
</evidence>
<dbReference type="EMBL" id="RBAH01000012">
    <property type="protein sequence ID" value="RKN82282.1"/>
    <property type="molecule type" value="Genomic_DNA"/>
</dbReference>
<protein>
    <recommendedName>
        <fullName evidence="2">AraC-type arabinose-binding/dimerisation domain-containing protein</fullName>
    </recommendedName>
</protein>
<comment type="caution">
    <text evidence="3">The sequence shown here is derived from an EMBL/GenBank/DDBJ whole genome shotgun (WGS) entry which is preliminary data.</text>
</comment>
<dbReference type="SUPFAM" id="SSF51215">
    <property type="entry name" value="Regulatory protein AraC"/>
    <property type="match status" value="1"/>
</dbReference>
<dbReference type="InterPro" id="IPR037923">
    <property type="entry name" value="HTH-like"/>
</dbReference>
<keyword evidence="4" id="KW-1185">Reference proteome</keyword>
<proteinExistence type="predicted"/>
<dbReference type="AlphaFoldDB" id="A0A3B0C959"/>
<evidence type="ECO:0000256" key="1">
    <source>
        <dbReference type="ARBA" id="ARBA00023125"/>
    </source>
</evidence>
<feature type="domain" description="AraC-type arabinose-binding/dimerisation" evidence="2">
    <location>
        <begin position="2"/>
        <end position="37"/>
    </location>
</feature>
<dbReference type="InterPro" id="IPR003313">
    <property type="entry name" value="AraC-bd"/>
</dbReference>
<dbReference type="Pfam" id="PF02311">
    <property type="entry name" value="AraC_binding"/>
    <property type="match status" value="1"/>
</dbReference>
<evidence type="ECO:0000259" key="2">
    <source>
        <dbReference type="Pfam" id="PF02311"/>
    </source>
</evidence>
<dbReference type="GO" id="GO:0006355">
    <property type="term" value="P:regulation of DNA-templated transcription"/>
    <property type="evidence" value="ECO:0007669"/>
    <property type="project" value="InterPro"/>
</dbReference>
<gene>
    <name evidence="3" type="ORF">D7M11_18040</name>
</gene>
<organism evidence="3 4">
    <name type="scientific">Paenibacillus ginsengarvi</name>
    <dbReference type="NCBI Taxonomy" id="400777"/>
    <lineage>
        <taxon>Bacteria</taxon>
        <taxon>Bacillati</taxon>
        <taxon>Bacillota</taxon>
        <taxon>Bacilli</taxon>
        <taxon>Bacillales</taxon>
        <taxon>Paenibacillaceae</taxon>
        <taxon>Paenibacillus</taxon>
    </lineage>
</organism>
<accession>A0A3B0C959</accession>
<reference evidence="3 4" key="1">
    <citation type="journal article" date="2007" name="Int. J. Syst. Evol. Microbiol.">
        <title>Paenibacillus ginsengarvi sp. nov., isolated from soil from ginseng cultivation.</title>
        <authorList>
            <person name="Yoon M.H."/>
            <person name="Ten L.N."/>
            <person name="Im W.T."/>
        </authorList>
    </citation>
    <scope>NUCLEOTIDE SEQUENCE [LARGE SCALE GENOMIC DNA]</scope>
    <source>
        <strain evidence="3 4">KCTC 13059</strain>
    </source>
</reference>
<evidence type="ECO:0000313" key="4">
    <source>
        <dbReference type="Proteomes" id="UP000282311"/>
    </source>
</evidence>
<dbReference type="Proteomes" id="UP000282311">
    <property type="component" value="Unassembled WGS sequence"/>
</dbReference>
<dbReference type="GO" id="GO:0003677">
    <property type="term" value="F:DNA binding"/>
    <property type="evidence" value="ECO:0007669"/>
    <property type="project" value="UniProtKB-KW"/>
</dbReference>
<keyword evidence="1" id="KW-0238">DNA-binding</keyword>
<name>A0A3B0C959_9BACL</name>
<sequence length="71" mass="7637">MDYYSVHFVVDGGVRFAFDGETALLAKGDLFCMFPGDSDTNTGSSPPKGRCECTGSPLTGCRRRFCWSGSA</sequence>